<proteinExistence type="predicted"/>
<gene>
    <name evidence="1" type="ORF">HELGO_WM49181</name>
</gene>
<evidence type="ECO:0000313" key="1">
    <source>
        <dbReference type="EMBL" id="CAA6818273.1"/>
    </source>
</evidence>
<dbReference type="AlphaFoldDB" id="A0A6S6TQQ8"/>
<sequence length="146" mass="16441">MNTLKAVATYPESLLAMLDRKKLADAGIPAEVFHHSPDGITYTEISSASLMVAEQDLERATIFLNSHIPEPEPFSVAAPSDRSRIRCPECNSDDINSTVDMVSRIVNLFTIDCDFPFTTSKRKNKKRHHCKNCGHSWTIWFDGKGW</sequence>
<protein>
    <recommendedName>
        <fullName evidence="2">DUF2007 domain-containing protein</fullName>
    </recommendedName>
</protein>
<dbReference type="EMBL" id="CACVAV010000285">
    <property type="protein sequence ID" value="CAA6818273.1"/>
    <property type="molecule type" value="Genomic_DNA"/>
</dbReference>
<organism evidence="1">
    <name type="scientific">uncultured Thiotrichaceae bacterium</name>
    <dbReference type="NCBI Taxonomy" id="298394"/>
    <lineage>
        <taxon>Bacteria</taxon>
        <taxon>Pseudomonadati</taxon>
        <taxon>Pseudomonadota</taxon>
        <taxon>Gammaproteobacteria</taxon>
        <taxon>Thiotrichales</taxon>
        <taxon>Thiotrichaceae</taxon>
        <taxon>environmental samples</taxon>
    </lineage>
</organism>
<reference evidence="1" key="1">
    <citation type="submission" date="2020-01" db="EMBL/GenBank/DDBJ databases">
        <authorList>
            <person name="Meier V. D."/>
            <person name="Meier V D."/>
        </authorList>
    </citation>
    <scope>NUCLEOTIDE SEQUENCE</scope>
    <source>
        <strain evidence="1">HLG_WM_MAG_08</strain>
    </source>
</reference>
<name>A0A6S6TQQ8_9GAMM</name>
<accession>A0A6S6TQQ8</accession>
<evidence type="ECO:0008006" key="2">
    <source>
        <dbReference type="Google" id="ProtNLM"/>
    </source>
</evidence>